<reference evidence="2 3" key="1">
    <citation type="submission" date="2017-08" db="EMBL/GenBank/DDBJ databases">
        <title>Infants hospitalized years apart are colonized by the same room-sourced microbial strains.</title>
        <authorList>
            <person name="Brooks B."/>
            <person name="Olm M.R."/>
            <person name="Firek B.A."/>
            <person name="Baker R."/>
            <person name="Thomas B.C."/>
            <person name="Morowitz M.J."/>
            <person name="Banfield J.F."/>
        </authorList>
    </citation>
    <scope>NUCLEOTIDE SEQUENCE [LARGE SCALE GENOMIC DNA]</scope>
    <source>
        <strain evidence="2">S2_018_000_R2_104</strain>
    </source>
</reference>
<gene>
    <name evidence="2" type="ORF">DI626_10880</name>
</gene>
<feature type="signal peptide" evidence="1">
    <location>
        <begin position="1"/>
        <end position="20"/>
    </location>
</feature>
<name>A0A2W5BE97_9BACT</name>
<dbReference type="EMBL" id="QFNK01000306">
    <property type="protein sequence ID" value="PZO81395.1"/>
    <property type="molecule type" value="Genomic_DNA"/>
</dbReference>
<evidence type="ECO:0008006" key="4">
    <source>
        <dbReference type="Google" id="ProtNLM"/>
    </source>
</evidence>
<protein>
    <recommendedName>
        <fullName evidence="4">TRASH transcription regulator C-terminal archaeal domain-containing protein</fullName>
    </recommendedName>
</protein>
<sequence length="140" mass="15193">MKTILLALVMALSAFAPAMAADTGHTHDATWLKSTEAQYVCMMNNKVFDKPQIAIEIEGKTYYGCCPMCADRLKNDVSLRTATDPVSGKQVDKASAVIGADTHGMTYYFESKENLDKFASGPMPAMVGGTEMNGHSDHKH</sequence>
<evidence type="ECO:0000256" key="1">
    <source>
        <dbReference type="SAM" id="SignalP"/>
    </source>
</evidence>
<dbReference type="AlphaFoldDB" id="A0A2W5BE97"/>
<organism evidence="2 3">
    <name type="scientific">Micavibrio aeruginosavorus</name>
    <dbReference type="NCBI Taxonomy" id="349221"/>
    <lineage>
        <taxon>Bacteria</taxon>
        <taxon>Pseudomonadati</taxon>
        <taxon>Bdellovibrionota</taxon>
        <taxon>Bdellovibrionia</taxon>
        <taxon>Bdellovibrionales</taxon>
        <taxon>Pseudobdellovibrionaceae</taxon>
        <taxon>Micavibrio</taxon>
    </lineage>
</organism>
<accession>A0A2W5BE97</accession>
<dbReference type="Proteomes" id="UP000249557">
    <property type="component" value="Unassembled WGS sequence"/>
</dbReference>
<proteinExistence type="predicted"/>
<comment type="caution">
    <text evidence="2">The sequence shown here is derived from an EMBL/GenBank/DDBJ whole genome shotgun (WGS) entry which is preliminary data.</text>
</comment>
<evidence type="ECO:0000313" key="2">
    <source>
        <dbReference type="EMBL" id="PZO81395.1"/>
    </source>
</evidence>
<evidence type="ECO:0000313" key="3">
    <source>
        <dbReference type="Proteomes" id="UP000249557"/>
    </source>
</evidence>
<keyword evidence="1" id="KW-0732">Signal</keyword>
<feature type="chain" id="PRO_5016023378" description="TRASH transcription regulator C-terminal archaeal domain-containing protein" evidence="1">
    <location>
        <begin position="21"/>
        <end position="140"/>
    </location>
</feature>